<accession>A0A815U337</accession>
<protein>
    <submittedName>
        <fullName evidence="1">Uncharacterized protein</fullName>
    </submittedName>
</protein>
<gene>
    <name evidence="1" type="ORF">EDS130_LOCUS43435</name>
</gene>
<sequence>MNHSSYSSSSVALVELSDTEHTLILLSRSMDLNEIFYMMMLNNIFPMELKNKYDHIKNIINLHYHKSYEVHDIRSIIEFISITPTYARMFRLQSLDEMIQNYQNQRVAESDDVCELYLKPYTNDCIECKKELKLVFSHRPKTVLSLTRNYKARML</sequence>
<dbReference type="AlphaFoldDB" id="A0A815U337"/>
<evidence type="ECO:0000313" key="1">
    <source>
        <dbReference type="EMBL" id="CAF1514037.1"/>
    </source>
</evidence>
<name>A0A815U337_ADIRI</name>
<reference evidence="1" key="1">
    <citation type="submission" date="2021-02" db="EMBL/GenBank/DDBJ databases">
        <authorList>
            <person name="Nowell W R."/>
        </authorList>
    </citation>
    <scope>NUCLEOTIDE SEQUENCE</scope>
</reference>
<dbReference type="EMBL" id="CAJNOJ010000716">
    <property type="protein sequence ID" value="CAF1514037.1"/>
    <property type="molecule type" value="Genomic_DNA"/>
</dbReference>
<dbReference type="OrthoDB" id="10050808at2759"/>
<organism evidence="1 2">
    <name type="scientific">Adineta ricciae</name>
    <name type="common">Rotifer</name>
    <dbReference type="NCBI Taxonomy" id="249248"/>
    <lineage>
        <taxon>Eukaryota</taxon>
        <taxon>Metazoa</taxon>
        <taxon>Spiralia</taxon>
        <taxon>Gnathifera</taxon>
        <taxon>Rotifera</taxon>
        <taxon>Eurotatoria</taxon>
        <taxon>Bdelloidea</taxon>
        <taxon>Adinetida</taxon>
        <taxon>Adinetidae</taxon>
        <taxon>Adineta</taxon>
    </lineage>
</organism>
<evidence type="ECO:0000313" key="2">
    <source>
        <dbReference type="Proteomes" id="UP000663852"/>
    </source>
</evidence>
<dbReference type="Proteomes" id="UP000663852">
    <property type="component" value="Unassembled WGS sequence"/>
</dbReference>
<proteinExistence type="predicted"/>
<comment type="caution">
    <text evidence="1">The sequence shown here is derived from an EMBL/GenBank/DDBJ whole genome shotgun (WGS) entry which is preliminary data.</text>
</comment>